<dbReference type="GO" id="GO:0000976">
    <property type="term" value="F:transcription cis-regulatory region binding"/>
    <property type="evidence" value="ECO:0007669"/>
    <property type="project" value="TreeGrafter"/>
</dbReference>
<keyword evidence="2" id="KW-0238">DNA-binding</keyword>
<dbReference type="OrthoDB" id="252678at2"/>
<evidence type="ECO:0000313" key="6">
    <source>
        <dbReference type="Proteomes" id="UP000274391"/>
    </source>
</evidence>
<keyword evidence="6" id="KW-1185">Reference proteome</keyword>
<keyword evidence="1" id="KW-0805">Transcription regulation</keyword>
<dbReference type="PANTHER" id="PTHR30146:SF138">
    <property type="entry name" value="TRANSCRIPTIONAL REGULATORY PROTEIN"/>
    <property type="match status" value="1"/>
</dbReference>
<keyword evidence="3" id="KW-0804">Transcription</keyword>
<dbReference type="SUPFAM" id="SSF47413">
    <property type="entry name" value="lambda repressor-like DNA-binding domains"/>
    <property type="match status" value="1"/>
</dbReference>
<gene>
    <name evidence="5" type="ORF">EG850_11805</name>
</gene>
<dbReference type="PROSITE" id="PS50932">
    <property type="entry name" value="HTH_LACI_2"/>
    <property type="match status" value="1"/>
</dbReference>
<reference evidence="5 6" key="1">
    <citation type="submission" date="2018-11" db="EMBL/GenBank/DDBJ databases">
        <title>YIM 102482-1 draft genome.</title>
        <authorList>
            <person name="Li G."/>
            <person name="Jiang Y."/>
        </authorList>
    </citation>
    <scope>NUCLEOTIDE SEQUENCE [LARGE SCALE GENOMIC DNA]</scope>
    <source>
        <strain evidence="5 6">YIM 102482-1</strain>
    </source>
</reference>
<evidence type="ECO:0000256" key="1">
    <source>
        <dbReference type="ARBA" id="ARBA00023015"/>
    </source>
</evidence>
<evidence type="ECO:0000256" key="2">
    <source>
        <dbReference type="ARBA" id="ARBA00023125"/>
    </source>
</evidence>
<dbReference type="SUPFAM" id="SSF53822">
    <property type="entry name" value="Periplasmic binding protein-like I"/>
    <property type="match status" value="1"/>
</dbReference>
<dbReference type="EMBL" id="RQVS01000018">
    <property type="protein sequence ID" value="RRJ85774.1"/>
    <property type="molecule type" value="Genomic_DNA"/>
</dbReference>
<feature type="domain" description="HTH lacI-type" evidence="4">
    <location>
        <begin position="6"/>
        <end position="60"/>
    </location>
</feature>
<accession>A0A3P3VTJ9</accession>
<dbReference type="Gene3D" id="3.40.50.2300">
    <property type="match status" value="1"/>
</dbReference>
<dbReference type="Proteomes" id="UP000274391">
    <property type="component" value="Unassembled WGS sequence"/>
</dbReference>
<name>A0A3P3VTJ9_9MICO</name>
<evidence type="ECO:0000259" key="4">
    <source>
        <dbReference type="PROSITE" id="PS50932"/>
    </source>
</evidence>
<sequence length="334" mass="35794">MLRKRVTIPDLARELGLSVGTVSNALNDKGRVSPETRELVVETARQRGYSRNQSAAALRTGRHDLVSVYLPRHTADLSFYMEFTIGLSISLGKAGVDLLIASPEANQDRRSGIIDGAVVVDWNKGLQAPLELLAAGIPVLAADGVPDDSIKPTAIVSTDYHELVRNMTSAAIASGAKRPLLVAPDEFDTAWQHDIITGFQAACREVEVEAMQSSFPVGGTATELIELLERVVPELRPDCLVFGGQRLAGIAHVTFGYGEPDSAIPWLVSCAGDPLTEISSPVITAADPAPLGFGQRCGQVLLHIIESGQPLPHTIDWPAQVNWAEHWTVTGATE</sequence>
<dbReference type="InterPro" id="IPR000843">
    <property type="entry name" value="HTH_LacI"/>
</dbReference>
<evidence type="ECO:0000256" key="3">
    <source>
        <dbReference type="ARBA" id="ARBA00023163"/>
    </source>
</evidence>
<dbReference type="InterPro" id="IPR010982">
    <property type="entry name" value="Lambda_DNA-bd_dom_sf"/>
</dbReference>
<dbReference type="AlphaFoldDB" id="A0A3P3VTJ9"/>
<comment type="caution">
    <text evidence="5">The sequence shown here is derived from an EMBL/GenBank/DDBJ whole genome shotgun (WGS) entry which is preliminary data.</text>
</comment>
<dbReference type="SMART" id="SM00354">
    <property type="entry name" value="HTH_LACI"/>
    <property type="match status" value="1"/>
</dbReference>
<organism evidence="5 6">
    <name type="scientific">Gulosibacter macacae</name>
    <dbReference type="NCBI Taxonomy" id="2488791"/>
    <lineage>
        <taxon>Bacteria</taxon>
        <taxon>Bacillati</taxon>
        <taxon>Actinomycetota</taxon>
        <taxon>Actinomycetes</taxon>
        <taxon>Micrococcales</taxon>
        <taxon>Microbacteriaceae</taxon>
        <taxon>Gulosibacter</taxon>
    </lineage>
</organism>
<dbReference type="InterPro" id="IPR028082">
    <property type="entry name" value="Peripla_BP_I"/>
</dbReference>
<dbReference type="PANTHER" id="PTHR30146">
    <property type="entry name" value="LACI-RELATED TRANSCRIPTIONAL REPRESSOR"/>
    <property type="match status" value="1"/>
</dbReference>
<protein>
    <submittedName>
        <fullName evidence="5">LacI family transcriptional regulator</fullName>
    </submittedName>
</protein>
<dbReference type="CDD" id="cd01392">
    <property type="entry name" value="HTH_LacI"/>
    <property type="match status" value="1"/>
</dbReference>
<dbReference type="Pfam" id="PF00356">
    <property type="entry name" value="LacI"/>
    <property type="match status" value="1"/>
</dbReference>
<proteinExistence type="predicted"/>
<dbReference type="Gene3D" id="1.10.260.40">
    <property type="entry name" value="lambda repressor-like DNA-binding domains"/>
    <property type="match status" value="1"/>
</dbReference>
<dbReference type="GO" id="GO:0003700">
    <property type="term" value="F:DNA-binding transcription factor activity"/>
    <property type="evidence" value="ECO:0007669"/>
    <property type="project" value="TreeGrafter"/>
</dbReference>
<dbReference type="RefSeq" id="WP_124973726.1">
    <property type="nucleotide sequence ID" value="NZ_RQVS01000018.1"/>
</dbReference>
<evidence type="ECO:0000313" key="5">
    <source>
        <dbReference type="EMBL" id="RRJ85774.1"/>
    </source>
</evidence>